<reference evidence="3" key="1">
    <citation type="submission" date="2016-10" db="EMBL/GenBank/DDBJ databases">
        <authorList>
            <person name="Varghese N."/>
        </authorList>
    </citation>
    <scope>NUCLEOTIDE SEQUENCE [LARGE SCALE GENOMIC DNA]</scope>
    <source>
        <strain evidence="3">HL 19</strain>
    </source>
</reference>
<dbReference type="SUPFAM" id="SSF53474">
    <property type="entry name" value="alpha/beta-Hydrolases"/>
    <property type="match status" value="1"/>
</dbReference>
<keyword evidence="3" id="KW-1185">Reference proteome</keyword>
<dbReference type="PANTHER" id="PTHR42103:SF2">
    <property type="entry name" value="AB HYDROLASE-1 DOMAIN-CONTAINING PROTEIN"/>
    <property type="match status" value="1"/>
</dbReference>
<evidence type="ECO:0000313" key="2">
    <source>
        <dbReference type="EMBL" id="SCY67218.1"/>
    </source>
</evidence>
<dbReference type="Proteomes" id="UP000183104">
    <property type="component" value="Unassembled WGS sequence"/>
</dbReference>
<proteinExistence type="predicted"/>
<sequence>MTETQHAHCSGGKGEFLDLAGPAGPLEACLTLPPDEPPRAAVVLCHPHPRYGGTMNNKVVVYLARALRKHGAATLRFNFRGVGTSPGQFSGGPGEVADAAAAVDAMATRFPELPLWVAGFSFGSFAGLRAAAGDARVRRLVAVAPPVAWYDFAFLEAERRPVMIVQGGVDEVVDPDTVRAFRARMERDPEWLCFPEADHFFTRQVREMTDQVAARLFGAAVSPSGELRVDADCNATHSL</sequence>
<protein>
    <recommendedName>
        <fullName evidence="1">Serine aminopeptidase S33 domain-containing protein</fullName>
    </recommendedName>
</protein>
<dbReference type="InterPro" id="IPR029058">
    <property type="entry name" value="AB_hydrolase_fold"/>
</dbReference>
<name>A0A1G5HW01_9GAMM</name>
<organism evidence="2 3">
    <name type="scientific">Thiohalorhabdus denitrificans</name>
    <dbReference type="NCBI Taxonomy" id="381306"/>
    <lineage>
        <taxon>Bacteria</taxon>
        <taxon>Pseudomonadati</taxon>
        <taxon>Pseudomonadota</taxon>
        <taxon>Gammaproteobacteria</taxon>
        <taxon>Thiohalorhabdales</taxon>
        <taxon>Thiohalorhabdaceae</taxon>
        <taxon>Thiohalorhabdus</taxon>
    </lineage>
</organism>
<dbReference type="InterPro" id="IPR022742">
    <property type="entry name" value="Hydrolase_4"/>
</dbReference>
<dbReference type="Gene3D" id="3.40.50.1820">
    <property type="entry name" value="alpha/beta hydrolase"/>
    <property type="match status" value="1"/>
</dbReference>
<gene>
    <name evidence="2" type="ORF">SAMN05661077_0102</name>
</gene>
<evidence type="ECO:0000259" key="1">
    <source>
        <dbReference type="Pfam" id="PF12146"/>
    </source>
</evidence>
<dbReference type="PANTHER" id="PTHR42103">
    <property type="entry name" value="ALPHA/BETA-HYDROLASES SUPERFAMILY PROTEIN"/>
    <property type="match status" value="1"/>
</dbReference>
<accession>A0A1G5HW01</accession>
<dbReference type="Pfam" id="PF12146">
    <property type="entry name" value="Hydrolase_4"/>
    <property type="match status" value="1"/>
</dbReference>
<dbReference type="EMBL" id="FMUN01000012">
    <property type="protein sequence ID" value="SCY67218.1"/>
    <property type="molecule type" value="Genomic_DNA"/>
</dbReference>
<dbReference type="RefSeq" id="WP_054966815.1">
    <property type="nucleotide sequence ID" value="NZ_FMUN01000012.1"/>
</dbReference>
<dbReference type="AlphaFoldDB" id="A0A1G5HW01"/>
<dbReference type="OrthoDB" id="9800435at2"/>
<evidence type="ECO:0000313" key="3">
    <source>
        <dbReference type="Proteomes" id="UP000183104"/>
    </source>
</evidence>
<feature type="domain" description="Serine aminopeptidase S33" evidence="1">
    <location>
        <begin position="37"/>
        <end position="148"/>
    </location>
</feature>